<reference evidence="5" key="1">
    <citation type="submission" date="2014-04" db="EMBL/GenBank/DDBJ databases">
        <title>Whole-Genome optical mapping and complete genome sequence of Sphingobacterium deserti sp. nov., a new spaces isolated from desert in the west of China.</title>
        <authorList>
            <person name="Teng C."/>
            <person name="Zhou Z."/>
            <person name="Li X."/>
            <person name="Chen M."/>
            <person name="Lin M."/>
            <person name="Wang L."/>
            <person name="Su S."/>
            <person name="Zhang C."/>
            <person name="Zhang W."/>
        </authorList>
    </citation>
    <scope>NUCLEOTIDE SEQUENCE [LARGE SCALE GENOMIC DNA]</scope>
    <source>
        <strain evidence="5">ACCC05744</strain>
    </source>
</reference>
<keyword evidence="2" id="KW-0472">Membrane</keyword>
<evidence type="ECO:0000313" key="4">
    <source>
        <dbReference type="EMBL" id="KGE15718.1"/>
    </source>
</evidence>
<sequence length="296" mass="33149">MERERDHKFTTPPPIPPRNNKSANIVGAVIVFLGLALLLKNLSLGIWFPRWIFGWEMILIIIGLVIGVNSQFKKKSSIILICIGSLFLLKDLMDLSFGRVIIPLGAIILGIYLIMRNRSHTPPPIPHVPNPQPEKDEFDWDKRVVEADGEANSTFQSPFDRAQTEAAPRQTYEQNQSQGYSYEGENYIKVDSVFGNATKIIFSKNFLGGTMTNVFGSTKINLLQSDIQQPVALDIFQLFGSTKIIVPPHWIIATTVSSILSENDDRRVILTNISDQNKCLYITGTSIFGNITIKNS</sequence>
<feature type="region of interest" description="Disordered" evidence="1">
    <location>
        <begin position="154"/>
        <end position="177"/>
    </location>
</feature>
<evidence type="ECO:0000256" key="2">
    <source>
        <dbReference type="SAM" id="Phobius"/>
    </source>
</evidence>
<reference evidence="4 5" key="2">
    <citation type="journal article" date="2015" name="PLoS ONE">
        <title>Whole-Genome Optical Mapping and Finished Genome Sequence of Sphingobacterium deserti sp. nov., a New Species Isolated from the Western Desert of China.</title>
        <authorList>
            <person name="Teng C."/>
            <person name="Zhou Z."/>
            <person name="Molnar I."/>
            <person name="Li X."/>
            <person name="Tang R."/>
            <person name="Chen M."/>
            <person name="Wang L."/>
            <person name="Su S."/>
            <person name="Zhang W."/>
            <person name="Lin M."/>
        </authorList>
    </citation>
    <scope>NUCLEOTIDE SEQUENCE [LARGE SCALE GENOMIC DNA]</scope>
    <source>
        <strain evidence="5">ACCC05744</strain>
    </source>
</reference>
<organism evidence="4 5">
    <name type="scientific">Sphingobacterium deserti</name>
    <dbReference type="NCBI Taxonomy" id="1229276"/>
    <lineage>
        <taxon>Bacteria</taxon>
        <taxon>Pseudomonadati</taxon>
        <taxon>Bacteroidota</taxon>
        <taxon>Sphingobacteriia</taxon>
        <taxon>Sphingobacteriales</taxon>
        <taxon>Sphingobacteriaceae</taxon>
        <taxon>Sphingobacterium</taxon>
    </lineage>
</organism>
<dbReference type="RefSeq" id="WP_052071977.1">
    <property type="nucleotide sequence ID" value="NZ_JJMU01000008.1"/>
</dbReference>
<evidence type="ECO:0000256" key="1">
    <source>
        <dbReference type="SAM" id="MobiDB-lite"/>
    </source>
</evidence>
<dbReference type="EMBL" id="JJMU01000008">
    <property type="protein sequence ID" value="KGE15718.1"/>
    <property type="molecule type" value="Genomic_DNA"/>
</dbReference>
<comment type="caution">
    <text evidence="4">The sequence shown here is derived from an EMBL/GenBank/DDBJ whole genome shotgun (WGS) entry which is preliminary data.</text>
</comment>
<gene>
    <name evidence="4" type="ORF">DI53_0496</name>
</gene>
<dbReference type="Proteomes" id="UP000031802">
    <property type="component" value="Unassembled WGS sequence"/>
</dbReference>
<feature type="transmembrane region" description="Helical" evidence="2">
    <location>
        <begin position="21"/>
        <end position="39"/>
    </location>
</feature>
<dbReference type="STRING" id="1229276.DI53_0496"/>
<feature type="transmembrane region" description="Helical" evidence="2">
    <location>
        <begin position="51"/>
        <end position="69"/>
    </location>
</feature>
<feature type="transmembrane region" description="Helical" evidence="2">
    <location>
        <begin position="99"/>
        <end position="115"/>
    </location>
</feature>
<accession>A0A0B8T5D8</accession>
<feature type="domain" description="LiaF transmembrane" evidence="3">
    <location>
        <begin position="26"/>
        <end position="119"/>
    </location>
</feature>
<proteinExistence type="predicted"/>
<dbReference type="OrthoDB" id="129627at2"/>
<keyword evidence="5" id="KW-1185">Reference proteome</keyword>
<keyword evidence="2" id="KW-1133">Transmembrane helix</keyword>
<dbReference type="InterPro" id="IPR054331">
    <property type="entry name" value="LiaF_TM"/>
</dbReference>
<dbReference type="Pfam" id="PF22570">
    <property type="entry name" value="LiaF-TM"/>
    <property type="match status" value="1"/>
</dbReference>
<evidence type="ECO:0000259" key="3">
    <source>
        <dbReference type="Pfam" id="PF22570"/>
    </source>
</evidence>
<dbReference type="PATRIC" id="fig|1229276.3.peg.516"/>
<evidence type="ECO:0000313" key="5">
    <source>
        <dbReference type="Proteomes" id="UP000031802"/>
    </source>
</evidence>
<protein>
    <recommendedName>
        <fullName evidence="3">LiaF transmembrane domain-containing protein</fullName>
    </recommendedName>
</protein>
<dbReference type="AlphaFoldDB" id="A0A0B8T5D8"/>
<name>A0A0B8T5D8_9SPHI</name>
<dbReference type="eggNOG" id="COG4758">
    <property type="taxonomic scope" value="Bacteria"/>
</dbReference>
<keyword evidence="2" id="KW-0812">Transmembrane</keyword>